<feature type="domain" description="Thioredoxin" evidence="2">
    <location>
        <begin position="51"/>
        <end position="196"/>
    </location>
</feature>
<dbReference type="PANTHER" id="PTHR42852:SF13">
    <property type="entry name" value="PROTEIN DIPZ"/>
    <property type="match status" value="1"/>
</dbReference>
<accession>A0A7J3VS30</accession>
<dbReference type="EMBL" id="DRXH01000038">
    <property type="protein sequence ID" value="HHM43859.1"/>
    <property type="molecule type" value="Genomic_DNA"/>
</dbReference>
<dbReference type="SUPFAM" id="SSF52833">
    <property type="entry name" value="Thioredoxin-like"/>
    <property type="match status" value="1"/>
</dbReference>
<dbReference type="PANTHER" id="PTHR42852">
    <property type="entry name" value="THIOL:DISULFIDE INTERCHANGE PROTEIN DSBE"/>
    <property type="match status" value="1"/>
</dbReference>
<dbReference type="Pfam" id="PF08534">
    <property type="entry name" value="Redoxin"/>
    <property type="match status" value="1"/>
</dbReference>
<proteinExistence type="predicted"/>
<comment type="caution">
    <text evidence="3">The sequence shown here is derived from an EMBL/GenBank/DDBJ whole genome shotgun (WGS) entry which is preliminary data.</text>
</comment>
<gene>
    <name evidence="3" type="ORF">ENM31_00990</name>
</gene>
<evidence type="ECO:0000259" key="2">
    <source>
        <dbReference type="PROSITE" id="PS51352"/>
    </source>
</evidence>
<dbReference type="InterPro" id="IPR050553">
    <property type="entry name" value="Thioredoxin_ResA/DsbE_sf"/>
</dbReference>
<keyword evidence="1" id="KW-0472">Membrane</keyword>
<dbReference type="Gene3D" id="3.40.30.10">
    <property type="entry name" value="Glutaredoxin"/>
    <property type="match status" value="1"/>
</dbReference>
<sequence>MPKKKRGSKTSFRTYLAFIPAGLLVAFIVYLVAVPPSPNISTIGGTGQNTVATGSQAPAFSLNLIDSNGLKNEVFEFNPAGGKLVFIDFIHEWCGHCRNMAPIIDRLYENYRDKGVVFITVAGGHNTDAQKTSNYLRQYGVSWTTVFDQQLSVFNKYGVRGTPTYFIISPGGSVIAKFEGEQAYDTLSRELDKYVVVR</sequence>
<dbReference type="InterPro" id="IPR036249">
    <property type="entry name" value="Thioredoxin-like_sf"/>
</dbReference>
<dbReference type="AlphaFoldDB" id="A0A7J3VS30"/>
<dbReference type="GO" id="GO:0016491">
    <property type="term" value="F:oxidoreductase activity"/>
    <property type="evidence" value="ECO:0007669"/>
    <property type="project" value="InterPro"/>
</dbReference>
<dbReference type="PROSITE" id="PS51352">
    <property type="entry name" value="THIOREDOXIN_2"/>
    <property type="match status" value="1"/>
</dbReference>
<organism evidence="3">
    <name type="scientific">Caldiarchaeum subterraneum</name>
    <dbReference type="NCBI Taxonomy" id="311458"/>
    <lineage>
        <taxon>Archaea</taxon>
        <taxon>Nitrososphaerota</taxon>
        <taxon>Candidatus Caldarchaeales</taxon>
        <taxon>Candidatus Caldarchaeaceae</taxon>
        <taxon>Candidatus Caldarchaeum</taxon>
    </lineage>
</organism>
<protein>
    <submittedName>
        <fullName evidence="3">TlpA family protein disulfide reductase</fullName>
    </submittedName>
</protein>
<dbReference type="InterPro" id="IPR013740">
    <property type="entry name" value="Redoxin"/>
</dbReference>
<reference evidence="3" key="1">
    <citation type="journal article" date="2020" name="mSystems">
        <title>Genome- and Community-Level Interaction Insights into Carbon Utilization and Element Cycling Functions of Hydrothermarchaeota in Hydrothermal Sediment.</title>
        <authorList>
            <person name="Zhou Z."/>
            <person name="Liu Y."/>
            <person name="Xu W."/>
            <person name="Pan J."/>
            <person name="Luo Z.H."/>
            <person name="Li M."/>
        </authorList>
    </citation>
    <scope>NUCLEOTIDE SEQUENCE [LARGE SCALE GENOMIC DNA]</scope>
    <source>
        <strain evidence="3">SpSt-1074</strain>
    </source>
</reference>
<evidence type="ECO:0000256" key="1">
    <source>
        <dbReference type="SAM" id="Phobius"/>
    </source>
</evidence>
<feature type="transmembrane region" description="Helical" evidence="1">
    <location>
        <begin position="12"/>
        <end position="33"/>
    </location>
</feature>
<keyword evidence="1" id="KW-0812">Transmembrane</keyword>
<dbReference type="InterPro" id="IPR013766">
    <property type="entry name" value="Thioredoxin_domain"/>
</dbReference>
<dbReference type="CDD" id="cd02966">
    <property type="entry name" value="TlpA_like_family"/>
    <property type="match status" value="1"/>
</dbReference>
<keyword evidence="1" id="KW-1133">Transmembrane helix</keyword>
<evidence type="ECO:0000313" key="3">
    <source>
        <dbReference type="EMBL" id="HHM43859.1"/>
    </source>
</evidence>
<name>A0A7J3VS30_CALS0</name>